<dbReference type="SUPFAM" id="SSF57959">
    <property type="entry name" value="Leucine zipper domain"/>
    <property type="match status" value="1"/>
</dbReference>
<dbReference type="STRING" id="101091.A0A1C7NIN0"/>
<evidence type="ECO:0000256" key="4">
    <source>
        <dbReference type="SAM" id="MobiDB-lite"/>
    </source>
</evidence>
<reference evidence="6 7" key="1">
    <citation type="submission" date="2016-03" db="EMBL/GenBank/DDBJ databases">
        <title>Choanephora cucurbitarum.</title>
        <authorList>
            <person name="Min B."/>
            <person name="Park H."/>
            <person name="Park J.-H."/>
            <person name="Shin H.-D."/>
            <person name="Choi I.-G."/>
        </authorList>
    </citation>
    <scope>NUCLEOTIDE SEQUENCE [LARGE SCALE GENOMIC DNA]</scope>
    <source>
        <strain evidence="6 7">KUS-F28377</strain>
    </source>
</reference>
<dbReference type="InParanoid" id="A0A1C7NIN0"/>
<evidence type="ECO:0000313" key="6">
    <source>
        <dbReference type="EMBL" id="OBZ88875.1"/>
    </source>
</evidence>
<feature type="coiled-coil region" evidence="3">
    <location>
        <begin position="108"/>
        <end position="142"/>
    </location>
</feature>
<dbReference type="AlphaFoldDB" id="A0A1C7NIN0"/>
<dbReference type="PANTHER" id="PTHR40621:SF6">
    <property type="entry name" value="AP-1-LIKE TRANSCRIPTION FACTOR YAP1-RELATED"/>
    <property type="match status" value="1"/>
</dbReference>
<dbReference type="GO" id="GO:0090575">
    <property type="term" value="C:RNA polymerase II transcription regulator complex"/>
    <property type="evidence" value="ECO:0007669"/>
    <property type="project" value="TreeGrafter"/>
</dbReference>
<keyword evidence="2" id="KW-0539">Nucleus</keyword>
<evidence type="ECO:0000256" key="1">
    <source>
        <dbReference type="ARBA" id="ARBA00004123"/>
    </source>
</evidence>
<dbReference type="GO" id="GO:0001228">
    <property type="term" value="F:DNA-binding transcription activator activity, RNA polymerase II-specific"/>
    <property type="evidence" value="ECO:0007669"/>
    <property type="project" value="TreeGrafter"/>
</dbReference>
<feature type="region of interest" description="Disordered" evidence="4">
    <location>
        <begin position="150"/>
        <end position="191"/>
    </location>
</feature>
<dbReference type="OrthoDB" id="2593073at2759"/>
<dbReference type="EMBL" id="LUGH01000126">
    <property type="protein sequence ID" value="OBZ88875.1"/>
    <property type="molecule type" value="Genomic_DNA"/>
</dbReference>
<keyword evidence="7" id="KW-1185">Reference proteome</keyword>
<dbReference type="CDD" id="cd14688">
    <property type="entry name" value="bZIP_YAP"/>
    <property type="match status" value="1"/>
</dbReference>
<keyword evidence="3" id="KW-0175">Coiled coil</keyword>
<dbReference type="PROSITE" id="PS00036">
    <property type="entry name" value="BZIP_BASIC"/>
    <property type="match status" value="1"/>
</dbReference>
<feature type="region of interest" description="Disordered" evidence="4">
    <location>
        <begin position="1"/>
        <end position="99"/>
    </location>
</feature>
<dbReference type="InterPro" id="IPR004827">
    <property type="entry name" value="bZIP"/>
</dbReference>
<comment type="caution">
    <text evidence="6">The sequence shown here is derived from an EMBL/GenBank/DDBJ whole genome shotgun (WGS) entry which is preliminary data.</text>
</comment>
<dbReference type="Proteomes" id="UP000093000">
    <property type="component" value="Unassembled WGS sequence"/>
</dbReference>
<name>A0A1C7NIN0_9FUNG</name>
<gene>
    <name evidence="6" type="ORF">A0J61_03074</name>
</gene>
<feature type="compositionally biased region" description="Basic and acidic residues" evidence="4">
    <location>
        <begin position="167"/>
        <end position="184"/>
    </location>
</feature>
<dbReference type="Gene3D" id="1.20.5.170">
    <property type="match status" value="1"/>
</dbReference>
<dbReference type="InterPro" id="IPR050936">
    <property type="entry name" value="AP-1-like"/>
</dbReference>
<proteinExistence type="predicted"/>
<evidence type="ECO:0000259" key="5">
    <source>
        <dbReference type="PROSITE" id="PS00036"/>
    </source>
</evidence>
<accession>A0A1C7NIN0</accession>
<dbReference type="PANTHER" id="PTHR40621">
    <property type="entry name" value="TRANSCRIPTION FACTOR KAPC-RELATED"/>
    <property type="match status" value="1"/>
</dbReference>
<dbReference type="InterPro" id="IPR046347">
    <property type="entry name" value="bZIP_sf"/>
</dbReference>
<dbReference type="GO" id="GO:0000976">
    <property type="term" value="F:transcription cis-regulatory region binding"/>
    <property type="evidence" value="ECO:0007669"/>
    <property type="project" value="InterPro"/>
</dbReference>
<organism evidence="6 7">
    <name type="scientific">Choanephora cucurbitarum</name>
    <dbReference type="NCBI Taxonomy" id="101091"/>
    <lineage>
        <taxon>Eukaryota</taxon>
        <taxon>Fungi</taxon>
        <taxon>Fungi incertae sedis</taxon>
        <taxon>Mucoromycota</taxon>
        <taxon>Mucoromycotina</taxon>
        <taxon>Mucoromycetes</taxon>
        <taxon>Mucorales</taxon>
        <taxon>Mucorineae</taxon>
        <taxon>Choanephoraceae</taxon>
        <taxon>Choanephoroideae</taxon>
        <taxon>Choanephora</taxon>
    </lineage>
</organism>
<dbReference type="Pfam" id="PF00170">
    <property type="entry name" value="bZIP_1"/>
    <property type="match status" value="1"/>
</dbReference>
<evidence type="ECO:0000313" key="7">
    <source>
        <dbReference type="Proteomes" id="UP000093000"/>
    </source>
</evidence>
<feature type="domain" description="BZIP" evidence="5">
    <location>
        <begin position="85"/>
        <end position="100"/>
    </location>
</feature>
<comment type="subcellular location">
    <subcellularLocation>
        <location evidence="1">Nucleus</location>
    </subcellularLocation>
</comment>
<evidence type="ECO:0000256" key="3">
    <source>
        <dbReference type="SAM" id="Coils"/>
    </source>
</evidence>
<sequence length="357" mass="40302">MIVHKDRVPEPYNYNMTSRPPGSVLPIPQQQHHHHNTPSLQHPVPYHIHQKDHHIPSPPLPAQALDPENAAPQQKGNSRSVIPSKRAAQNRAAQKAFRQRREQYIKDLELKAKEMEDWHDEMNRLRQENKELREKVLVLENQVVALTGGHAKLPELSPASESPQEQSVEKEKEVADKTSVDETTKQTPATSDLHAKERPFIPVPLQAPTQTSFESPPHRLDEPLNVDNKRQKLLEDVPSLLNPAEPVIPPPPSQHELVALHPSFWHSNAASGNMPNLTAVPTMGDFDLDFDFDPFFEEEFGPTITNNNDFLPNANSGQVLDDLFAMLQTRQRPQIPMIPAEDTTEHAHFSEAIGKLT</sequence>
<evidence type="ECO:0000256" key="2">
    <source>
        <dbReference type="ARBA" id="ARBA00023242"/>
    </source>
</evidence>
<feature type="compositionally biased region" description="Low complexity" evidence="4">
    <location>
        <begin position="86"/>
        <end position="96"/>
    </location>
</feature>
<dbReference type="SMART" id="SM00338">
    <property type="entry name" value="BRLZ"/>
    <property type="match status" value="1"/>
</dbReference>
<feature type="compositionally biased region" description="Polar residues" evidence="4">
    <location>
        <begin position="71"/>
        <end position="81"/>
    </location>
</feature>
<protein>
    <recommendedName>
        <fullName evidence="5">BZIP domain-containing protein</fullName>
    </recommendedName>
</protein>